<dbReference type="RefSeq" id="WP_088365979.1">
    <property type="nucleotide sequence ID" value="NZ_NBBI01000001.1"/>
</dbReference>
<sequence>MDSAADDVFSNTGVAGGDGRGRDSLFLLARIKLPGSDAETSVRVRNLSSGGLMAELPEPVAPDSTVQIELRGLGWLVGRVAWQTEGRAGIAFDRPIDPQLARKPVGAGKAGEGGPRPMRFPGSR</sequence>
<keyword evidence="4" id="KW-1185">Reference proteome</keyword>
<gene>
    <name evidence="3" type="ORF">SPDO_06620</name>
</gene>
<feature type="region of interest" description="Disordered" evidence="1">
    <location>
        <begin position="1"/>
        <end position="21"/>
    </location>
</feature>
<reference evidence="3 4" key="1">
    <citation type="submission" date="2017-03" db="EMBL/GenBank/DDBJ databases">
        <title>Genome sequence of Sphingomonas dokdonensis DSM 21029.</title>
        <authorList>
            <person name="Poehlein A."/>
            <person name="Wuebbeler J.H."/>
            <person name="Steinbuechel A."/>
            <person name="Daniel R."/>
        </authorList>
    </citation>
    <scope>NUCLEOTIDE SEQUENCE [LARGE SCALE GENOMIC DNA]</scope>
    <source>
        <strain evidence="3 4">DSM 21029</strain>
    </source>
</reference>
<dbReference type="EMBL" id="NBBI01000001">
    <property type="protein sequence ID" value="OWK33775.1"/>
    <property type="molecule type" value="Genomic_DNA"/>
</dbReference>
<comment type="caution">
    <text evidence="3">The sequence shown here is derived from an EMBL/GenBank/DDBJ whole genome shotgun (WGS) entry which is preliminary data.</text>
</comment>
<evidence type="ECO:0000256" key="1">
    <source>
        <dbReference type="SAM" id="MobiDB-lite"/>
    </source>
</evidence>
<evidence type="ECO:0000313" key="3">
    <source>
        <dbReference type="EMBL" id="OWK33775.1"/>
    </source>
</evidence>
<dbReference type="InterPro" id="IPR009875">
    <property type="entry name" value="PilZ_domain"/>
</dbReference>
<name>A0A245ZVK6_9SPHN</name>
<proteinExistence type="predicted"/>
<dbReference type="OrthoDB" id="7391081at2"/>
<accession>A0A245ZVK6</accession>
<feature type="region of interest" description="Disordered" evidence="1">
    <location>
        <begin position="100"/>
        <end position="124"/>
    </location>
</feature>
<protein>
    <submittedName>
        <fullName evidence="3">PilZ domain protein</fullName>
    </submittedName>
</protein>
<dbReference type="SUPFAM" id="SSF141371">
    <property type="entry name" value="PilZ domain-like"/>
    <property type="match status" value="1"/>
</dbReference>
<evidence type="ECO:0000313" key="4">
    <source>
        <dbReference type="Proteomes" id="UP000197290"/>
    </source>
</evidence>
<dbReference type="Pfam" id="PF07238">
    <property type="entry name" value="PilZ"/>
    <property type="match status" value="1"/>
</dbReference>
<dbReference type="AlphaFoldDB" id="A0A245ZVK6"/>
<organism evidence="3 4">
    <name type="scientific">Sphingomonas dokdonensis</name>
    <dbReference type="NCBI Taxonomy" id="344880"/>
    <lineage>
        <taxon>Bacteria</taxon>
        <taxon>Pseudomonadati</taxon>
        <taxon>Pseudomonadota</taxon>
        <taxon>Alphaproteobacteria</taxon>
        <taxon>Sphingomonadales</taxon>
        <taxon>Sphingomonadaceae</taxon>
        <taxon>Sphingomonas</taxon>
    </lineage>
</organism>
<dbReference type="GO" id="GO:0035438">
    <property type="term" value="F:cyclic-di-GMP binding"/>
    <property type="evidence" value="ECO:0007669"/>
    <property type="project" value="InterPro"/>
</dbReference>
<feature type="domain" description="PilZ" evidence="2">
    <location>
        <begin position="28"/>
        <end position="100"/>
    </location>
</feature>
<dbReference type="Proteomes" id="UP000197290">
    <property type="component" value="Unassembled WGS sequence"/>
</dbReference>
<evidence type="ECO:0000259" key="2">
    <source>
        <dbReference type="Pfam" id="PF07238"/>
    </source>
</evidence>